<comment type="caution">
    <text evidence="6">The sequence shown here is derived from an EMBL/GenBank/DDBJ whole genome shotgun (WGS) entry which is preliminary data.</text>
</comment>
<feature type="domain" description="N-acetyltransferase" evidence="5">
    <location>
        <begin position="9"/>
        <end position="154"/>
    </location>
</feature>
<evidence type="ECO:0000259" key="5">
    <source>
        <dbReference type="PROSITE" id="PS51186"/>
    </source>
</evidence>
<name>A0A140L672_9FIRM</name>
<dbReference type="CDD" id="cd04301">
    <property type="entry name" value="NAT_SF"/>
    <property type="match status" value="1"/>
</dbReference>
<keyword evidence="7" id="KW-1185">Reference proteome</keyword>
<dbReference type="STRING" id="520764.AN618_17190"/>
<dbReference type="PROSITE" id="PS51186">
    <property type="entry name" value="GNAT"/>
    <property type="match status" value="1"/>
</dbReference>
<evidence type="ECO:0000256" key="4">
    <source>
        <dbReference type="ARBA" id="ARBA00023315"/>
    </source>
</evidence>
<evidence type="ECO:0000313" key="6">
    <source>
        <dbReference type="EMBL" id="KXG76047.1"/>
    </source>
</evidence>
<dbReference type="RefSeq" id="WP_066353906.1">
    <property type="nucleotide sequence ID" value="NZ_LOED01000022.1"/>
</dbReference>
<dbReference type="PANTHER" id="PTHR43420:SF44">
    <property type="entry name" value="ACETYLTRANSFERASE YPEA"/>
    <property type="match status" value="1"/>
</dbReference>
<reference evidence="6 7" key="1">
    <citation type="submission" date="2015-12" db="EMBL/GenBank/DDBJ databases">
        <title>Draft genome sequnece of Fervidicola ferrireducens strain Y170.</title>
        <authorList>
            <person name="Patel B.K."/>
        </authorList>
    </citation>
    <scope>NUCLEOTIDE SEQUENCE [LARGE SCALE GENOMIC DNA]</scope>
    <source>
        <strain evidence="6 7">Y170</strain>
    </source>
</reference>
<dbReference type="InterPro" id="IPR006464">
    <property type="entry name" value="AcTrfase_RimI/Ard1"/>
</dbReference>
<dbReference type="SUPFAM" id="SSF55729">
    <property type="entry name" value="Acyl-CoA N-acyltransferases (Nat)"/>
    <property type="match status" value="1"/>
</dbReference>
<dbReference type="AlphaFoldDB" id="A0A140L672"/>
<dbReference type="InterPro" id="IPR050680">
    <property type="entry name" value="YpeA/RimI_acetyltransf"/>
</dbReference>
<dbReference type="NCBIfam" id="TIGR01575">
    <property type="entry name" value="rimI"/>
    <property type="match status" value="1"/>
</dbReference>
<gene>
    <name evidence="6" type="primary">ypeA</name>
    <name evidence="6" type="ORF">AN618_17190</name>
</gene>
<dbReference type="GO" id="GO:0008080">
    <property type="term" value="F:N-acetyltransferase activity"/>
    <property type="evidence" value="ECO:0007669"/>
    <property type="project" value="InterPro"/>
</dbReference>
<dbReference type="EC" id="2.3.1.-" evidence="6"/>
<keyword evidence="2" id="KW-0963">Cytoplasm</keyword>
<evidence type="ECO:0000313" key="7">
    <source>
        <dbReference type="Proteomes" id="UP000070427"/>
    </source>
</evidence>
<keyword evidence="3 6" id="KW-0808">Transferase</keyword>
<dbReference type="InParanoid" id="A0A140L672"/>
<accession>A0A140L672</accession>
<dbReference type="InterPro" id="IPR000182">
    <property type="entry name" value="GNAT_dom"/>
</dbReference>
<dbReference type="FunCoup" id="A0A140L672">
    <property type="interactions" value="347"/>
</dbReference>
<dbReference type="PATRIC" id="fig|520764.3.peg.1848"/>
<dbReference type="Pfam" id="PF00583">
    <property type="entry name" value="Acetyltransf_1"/>
    <property type="match status" value="1"/>
</dbReference>
<evidence type="ECO:0000256" key="3">
    <source>
        <dbReference type="ARBA" id="ARBA00022679"/>
    </source>
</evidence>
<keyword evidence="4 6" id="KW-0012">Acyltransferase</keyword>
<dbReference type="EMBL" id="LOED01000022">
    <property type="protein sequence ID" value="KXG76047.1"/>
    <property type="molecule type" value="Genomic_DNA"/>
</dbReference>
<comment type="similarity">
    <text evidence="1">Belongs to the acetyltransferase family. RimI subfamily.</text>
</comment>
<dbReference type="PANTHER" id="PTHR43420">
    <property type="entry name" value="ACETYLTRANSFERASE"/>
    <property type="match status" value="1"/>
</dbReference>
<proteinExistence type="inferred from homology"/>
<dbReference type="Proteomes" id="UP000070427">
    <property type="component" value="Unassembled WGS sequence"/>
</dbReference>
<organism evidence="6 7">
    <name type="scientific">Fervidicola ferrireducens</name>
    <dbReference type="NCBI Taxonomy" id="520764"/>
    <lineage>
        <taxon>Bacteria</taxon>
        <taxon>Bacillati</taxon>
        <taxon>Bacillota</taxon>
        <taxon>Clostridia</taxon>
        <taxon>Thermosediminibacterales</taxon>
        <taxon>Thermosediminibacteraceae</taxon>
        <taxon>Fervidicola</taxon>
    </lineage>
</organism>
<dbReference type="Gene3D" id="3.40.630.30">
    <property type="match status" value="1"/>
</dbReference>
<evidence type="ECO:0000256" key="1">
    <source>
        <dbReference type="ARBA" id="ARBA00005395"/>
    </source>
</evidence>
<evidence type="ECO:0000256" key="2">
    <source>
        <dbReference type="ARBA" id="ARBA00022490"/>
    </source>
</evidence>
<sequence>MEKASPGKVTIELMKTEDLDQVMEVEKLSFTNPWSKNSFFLELTTNELATYIVAKVDGKVVGYAGMWLIVGEAHVTNVAVHPEFRKKGIGELLMRSLMTLAKESGAKMMTLEVRKSNYIAQNLYTKLGFEPIGIRRGYYTDNREDAVIMWTNLNEK</sequence>
<dbReference type="InterPro" id="IPR016181">
    <property type="entry name" value="Acyl_CoA_acyltransferase"/>
</dbReference>
<dbReference type="OrthoDB" id="9794566at2"/>
<protein>
    <submittedName>
        <fullName evidence="6">Acetyltransferase YpeA</fullName>
        <ecNumber evidence="6">2.3.1.-</ecNumber>
    </submittedName>
</protein>